<dbReference type="GO" id="GO:0006360">
    <property type="term" value="P:transcription by RNA polymerase I"/>
    <property type="evidence" value="ECO:0007669"/>
    <property type="project" value="InterPro"/>
</dbReference>
<feature type="region of interest" description="Disordered" evidence="1">
    <location>
        <begin position="231"/>
        <end position="288"/>
    </location>
</feature>
<feature type="compositionally biased region" description="Basic and acidic residues" evidence="1">
    <location>
        <begin position="35"/>
        <end position="44"/>
    </location>
</feature>
<dbReference type="InterPro" id="IPR013240">
    <property type="entry name" value="DNA-dir_RNA_pol1_su_RPA34"/>
</dbReference>
<protein>
    <recommendedName>
        <fullName evidence="4">DNA-directed RNA polymerase I subunit RPA34</fullName>
    </recommendedName>
</protein>
<evidence type="ECO:0000256" key="1">
    <source>
        <dbReference type="SAM" id="MobiDB-lite"/>
    </source>
</evidence>
<dbReference type="Proteomes" id="UP000567179">
    <property type="component" value="Unassembled WGS sequence"/>
</dbReference>
<accession>A0A8H5B909</accession>
<evidence type="ECO:0008006" key="4">
    <source>
        <dbReference type="Google" id="ProtNLM"/>
    </source>
</evidence>
<organism evidence="2 3">
    <name type="scientific">Psilocybe cf. subviscida</name>
    <dbReference type="NCBI Taxonomy" id="2480587"/>
    <lineage>
        <taxon>Eukaryota</taxon>
        <taxon>Fungi</taxon>
        <taxon>Dikarya</taxon>
        <taxon>Basidiomycota</taxon>
        <taxon>Agaricomycotina</taxon>
        <taxon>Agaricomycetes</taxon>
        <taxon>Agaricomycetidae</taxon>
        <taxon>Agaricales</taxon>
        <taxon>Agaricineae</taxon>
        <taxon>Strophariaceae</taxon>
        <taxon>Psilocybe</taxon>
    </lineage>
</organism>
<dbReference type="EMBL" id="JAACJJ010000031">
    <property type="protein sequence ID" value="KAF5318128.1"/>
    <property type="molecule type" value="Genomic_DNA"/>
</dbReference>
<feature type="region of interest" description="Disordered" evidence="1">
    <location>
        <begin position="1"/>
        <end position="48"/>
    </location>
</feature>
<proteinExistence type="predicted"/>
<evidence type="ECO:0000313" key="2">
    <source>
        <dbReference type="EMBL" id="KAF5318128.1"/>
    </source>
</evidence>
<sequence length="288" mass="30746">MSASPSSSGSSSRSSSATPPPDILLKKKKPAAKKSAPDHGKSEGEDLTWAYAPPADAVLVNDDGADAGEFDWDAVKENDELELCLIRIPDSIKPKVLDNLKVEIPATSRSARIGTIPRKHTTFDVWAVGNDDAQPIGGEEIKSLSCLLPRKSKKGKLYPAPKPIARHLVIVAQPVNPTPATGTENEVRTTNPPRFAYPKEVLKHAYLPYGSLLRNDGTASVTEDAAMDVDEVAEEVQSPPASPKKKRSKAAKDDEAVAEGKSGKGKKRKGEAVDAESPVKKSKKSKVA</sequence>
<comment type="caution">
    <text evidence="2">The sequence shown here is derived from an EMBL/GenBank/DDBJ whole genome shotgun (WGS) entry which is preliminary data.</text>
</comment>
<dbReference type="AlphaFoldDB" id="A0A8H5B909"/>
<evidence type="ECO:0000313" key="3">
    <source>
        <dbReference type="Proteomes" id="UP000567179"/>
    </source>
</evidence>
<keyword evidence="3" id="KW-1185">Reference proteome</keyword>
<reference evidence="2 3" key="1">
    <citation type="journal article" date="2020" name="ISME J.">
        <title>Uncovering the hidden diversity of litter-decomposition mechanisms in mushroom-forming fungi.</title>
        <authorList>
            <person name="Floudas D."/>
            <person name="Bentzer J."/>
            <person name="Ahren D."/>
            <person name="Johansson T."/>
            <person name="Persson P."/>
            <person name="Tunlid A."/>
        </authorList>
    </citation>
    <scope>NUCLEOTIDE SEQUENCE [LARGE SCALE GENOMIC DNA]</scope>
    <source>
        <strain evidence="2 3">CBS 101986</strain>
    </source>
</reference>
<dbReference type="OrthoDB" id="76224at2759"/>
<dbReference type="Gene3D" id="6.20.250.70">
    <property type="match status" value="1"/>
</dbReference>
<dbReference type="Pfam" id="PF08208">
    <property type="entry name" value="RNA_polI_A34"/>
    <property type="match status" value="1"/>
</dbReference>
<feature type="compositionally biased region" description="Low complexity" evidence="1">
    <location>
        <begin position="1"/>
        <end position="17"/>
    </location>
</feature>
<gene>
    <name evidence="2" type="ORF">D9619_012194</name>
</gene>
<name>A0A8H5B909_9AGAR</name>